<feature type="compositionally biased region" description="Basic and acidic residues" evidence="1">
    <location>
        <begin position="64"/>
        <end position="79"/>
    </location>
</feature>
<proteinExistence type="predicted"/>
<name>C5LPP2_PERM5</name>
<sequence>SPLQDSSNGSQYEHAGGSSMEDSNAYKDCDEASRLGEDWHSSDHHLEASIMEEIDLSSGYHTDNTMDERESSVGDKTATREFVGSPGDDSSDPKADVVSAQEGEVAKEPLGLRCWFTRERSPSPSLSQPDEPRMLSSRGPVHRRSRSADLTNARCLHTTFNGGNLKHSQYSMSSRRCTSILTTEERELLKIREEKESMRNQMLRNRRFAAKIYSENRPTPIVRERRPIRPLTKHVIKEQPLRKFRF</sequence>
<dbReference type="OrthoDB" id="10434203at2759"/>
<feature type="region of interest" description="Disordered" evidence="1">
    <location>
        <begin position="118"/>
        <end position="147"/>
    </location>
</feature>
<accession>C5LPP2</accession>
<protein>
    <submittedName>
        <fullName evidence="2">Uncharacterized protein</fullName>
    </submittedName>
</protein>
<keyword evidence="3" id="KW-1185">Reference proteome</keyword>
<feature type="non-terminal residue" evidence="2">
    <location>
        <position position="1"/>
    </location>
</feature>
<dbReference type="GeneID" id="9058862"/>
<organism evidence="3">
    <name type="scientific">Perkinsus marinus (strain ATCC 50983 / TXsc)</name>
    <dbReference type="NCBI Taxonomy" id="423536"/>
    <lineage>
        <taxon>Eukaryota</taxon>
        <taxon>Sar</taxon>
        <taxon>Alveolata</taxon>
        <taxon>Perkinsozoa</taxon>
        <taxon>Perkinsea</taxon>
        <taxon>Perkinsida</taxon>
        <taxon>Perkinsidae</taxon>
        <taxon>Perkinsus</taxon>
    </lineage>
</organism>
<evidence type="ECO:0000313" key="3">
    <source>
        <dbReference type="Proteomes" id="UP000007800"/>
    </source>
</evidence>
<dbReference type="Proteomes" id="UP000007800">
    <property type="component" value="Unassembled WGS sequence"/>
</dbReference>
<evidence type="ECO:0000256" key="1">
    <source>
        <dbReference type="SAM" id="MobiDB-lite"/>
    </source>
</evidence>
<dbReference type="InParanoid" id="C5LPP2"/>
<evidence type="ECO:0000313" key="2">
    <source>
        <dbReference type="EMBL" id="EER01302.1"/>
    </source>
</evidence>
<reference evidence="2 3" key="1">
    <citation type="submission" date="2008-07" db="EMBL/GenBank/DDBJ databases">
        <authorList>
            <person name="El-Sayed N."/>
            <person name="Caler E."/>
            <person name="Inman J."/>
            <person name="Amedeo P."/>
            <person name="Hass B."/>
            <person name="Wortman J."/>
        </authorList>
    </citation>
    <scope>NUCLEOTIDE SEQUENCE [LARGE SCALE GENOMIC DNA]</scope>
    <source>
        <strain evidence="3">ATCC 50983 / TXsc</strain>
    </source>
</reference>
<feature type="region of interest" description="Disordered" evidence="1">
    <location>
        <begin position="1"/>
        <end position="29"/>
    </location>
</feature>
<dbReference type="EMBL" id="GG684184">
    <property type="protein sequence ID" value="EER01302.1"/>
    <property type="molecule type" value="Genomic_DNA"/>
</dbReference>
<feature type="compositionally biased region" description="Polar residues" evidence="1">
    <location>
        <begin position="1"/>
        <end position="11"/>
    </location>
</feature>
<dbReference type="AlphaFoldDB" id="C5LPP2"/>
<dbReference type="RefSeq" id="XP_002768584.1">
    <property type="nucleotide sequence ID" value="XM_002768538.1"/>
</dbReference>
<feature type="region of interest" description="Disordered" evidence="1">
    <location>
        <begin position="56"/>
        <end position="104"/>
    </location>
</feature>
<gene>
    <name evidence="2" type="ORF">Pmar_PMAR006712</name>
</gene>